<dbReference type="EMBL" id="KP258741">
    <property type="protein sequence ID" value="AIZ95983.1"/>
    <property type="molecule type" value="Viral_cRNA"/>
</dbReference>
<dbReference type="EMBL" id="MG813989">
    <property type="protein sequence ID" value="AZQ19612.1"/>
    <property type="molecule type" value="Viral_cRNA"/>
</dbReference>
<evidence type="ECO:0000313" key="5">
    <source>
        <dbReference type="EMBL" id="AIZ95719.1"/>
    </source>
</evidence>
<evidence type="ECO:0000313" key="9">
    <source>
        <dbReference type="EMBL" id="AIZ95983.1"/>
    </source>
</evidence>
<dbReference type="EMBL" id="KP258717">
    <property type="protein sequence ID" value="AIZ95719.1"/>
    <property type="molecule type" value="Viral_cRNA"/>
</dbReference>
<evidence type="ECO:0000313" key="22">
    <source>
        <dbReference type="Proteomes" id="UP000107497"/>
    </source>
</evidence>
<evidence type="ECO:0000313" key="14">
    <source>
        <dbReference type="EMBL" id="AMA66703.1"/>
    </source>
</evidence>
<dbReference type="Proteomes" id="UP000138546">
    <property type="component" value="Genome"/>
</dbReference>
<dbReference type="Proteomes" id="UP000130624">
    <property type="component" value="Genome"/>
</dbReference>
<dbReference type="Proteomes" id="UP000129404">
    <property type="component" value="Genome"/>
</dbReference>
<evidence type="ECO:0000313" key="18">
    <source>
        <dbReference type="EMBL" id="AMA67154.1"/>
    </source>
</evidence>
<evidence type="ECO:0000313" key="24">
    <source>
        <dbReference type="Proteomes" id="UP000110532"/>
    </source>
</evidence>
<reference evidence="24 27" key="1">
    <citation type="submission" date="2014-04" db="EMBL/GenBank/DDBJ databases">
        <authorList>
            <person name="Das S.R."/>
            <person name="Halpin R.A."/>
            <person name="Puri V."/>
            <person name="Akopov A."/>
            <person name="Fedorova N."/>
            <person name="Tsitrin T."/>
            <person name="Stockwell T."/>
            <person name="Amedeo P."/>
            <person name="Bishop B."/>
            <person name="Gupta N."/>
            <person name="Hoover J."/>
            <person name="Katzel D."/>
            <person name="Schobel S."/>
            <person name="Shrivastava S."/>
            <person name="Wentworth D.E."/>
            <person name="Caserta M."/>
        </authorList>
    </citation>
    <scope>NUCLEOTIDE SEQUENCE [LARGE SCALE GENOMIC DNA]</scope>
    <source>
        <strain evidence="3">RSVA/Homo sapiens/USA/88I-015A-01/1988</strain>
        <strain evidence="1">RSVA/Homo sapiens/USA/89I-123A-01/1989</strain>
        <strain evidence="2">RSVA/Homo sapiens/USA/90I-283A-01/1990</strain>
    </source>
</reference>
<organismHost>
    <name type="scientific">Homo sapiens</name>
    <name type="common">Human</name>
    <dbReference type="NCBI Taxonomy" id="9606"/>
</organismHost>
<dbReference type="EMBL" id="KU316109">
    <property type="protein sequence ID" value="AMA66549.1"/>
    <property type="molecule type" value="Viral_cRNA"/>
</dbReference>
<dbReference type="Proteomes" id="UP000153600">
    <property type="component" value="Genome"/>
</dbReference>
<dbReference type="EMBL" id="KU316107">
    <property type="protein sequence ID" value="AMA66527.1"/>
    <property type="molecule type" value="Viral_cRNA"/>
</dbReference>
<dbReference type="Proteomes" id="UP000154981">
    <property type="component" value="Genome"/>
</dbReference>
<evidence type="ECO:0000313" key="7">
    <source>
        <dbReference type="EMBL" id="AIZ95851.1"/>
    </source>
</evidence>
<dbReference type="EMBL" id="KU316165">
    <property type="protein sequence ID" value="AMA67165.1"/>
    <property type="molecule type" value="Viral_cRNA"/>
</dbReference>
<dbReference type="Proteomes" id="UP000163067">
    <property type="component" value="Genome"/>
</dbReference>
<protein>
    <submittedName>
        <fullName evidence="1">Transcription-replication factor M2-2</fullName>
    </submittedName>
</protein>
<dbReference type="Proteomes" id="UP000110532">
    <property type="component" value="Genome"/>
</dbReference>
<evidence type="ECO:0000313" key="10">
    <source>
        <dbReference type="EMBL" id="AIZ96016.1"/>
    </source>
</evidence>
<organism evidence="1 24">
    <name type="scientific">Human respiratory syncytial virus</name>
    <dbReference type="NCBI Taxonomy" id="11250"/>
    <lineage>
        <taxon>Viruses</taxon>
        <taxon>Riboviria</taxon>
        <taxon>Orthornavirae</taxon>
        <taxon>Negarnaviricota</taxon>
        <taxon>Haploviricotina</taxon>
        <taxon>Monjiviricetes</taxon>
        <taxon>Mononegavirales</taxon>
        <taxon>Pneumoviridae</taxon>
        <taxon>Orthopneumovirus</taxon>
        <taxon>Orthopneumovirus hominis</taxon>
    </lineage>
</organism>
<dbReference type="Proteomes" id="UP000170438">
    <property type="component" value="Genome"/>
</dbReference>
<dbReference type="EMBL" id="KP258695">
    <property type="protein sequence ID" value="AIZ95499.1"/>
    <property type="molecule type" value="Viral_cRNA"/>
</dbReference>
<evidence type="ECO:0000313" key="2">
    <source>
        <dbReference type="EMBL" id="AHY21431.1"/>
    </source>
</evidence>
<dbReference type="Proteomes" id="UP000107744">
    <property type="component" value="Genome"/>
</dbReference>
<evidence type="ECO:0000313" key="16">
    <source>
        <dbReference type="EMBL" id="AMA67033.1"/>
    </source>
</evidence>
<evidence type="ECO:0000313" key="1">
    <source>
        <dbReference type="EMBL" id="AHY21278.1"/>
    </source>
</evidence>
<dbReference type="InterPro" id="IPR009969">
    <property type="entry name" value="Pneumo_M2-2"/>
</dbReference>
<evidence type="ECO:0000313" key="23">
    <source>
        <dbReference type="Proteomes" id="UP000107744"/>
    </source>
</evidence>
<reference evidence="25 26" key="2">
    <citation type="submission" date="2014-12" db="EMBL/GenBank/DDBJ databases">
        <authorList>
            <person name="Das S.R."/>
            <person name="Halpin R.A."/>
            <person name="Puri V."/>
            <person name="Akopov A."/>
            <person name="Fedorova N."/>
            <person name="Stockwell T."/>
            <person name="Amedeo P."/>
            <person name="Bishop B."/>
            <person name="Katzel D."/>
            <person name="Schobel S."/>
            <person name="Shrivastava S."/>
            <person name="Wentworth D.E."/>
            <person name="Caserta M."/>
        </authorList>
    </citation>
    <scope>NUCLEOTIDE SEQUENCE [LARGE SCALE GENOMIC DNA]</scope>
    <source>
        <strain evidence="8">RSVA/Homo sapiens/USA/87P-615-01/1987</strain>
        <strain evidence="4">RSVA/Homo sapiens/USA/88E-072-01/1988</strain>
        <strain evidence="6">RSVA/Homo sapiens/USA/88E-082-01/1988</strain>
        <strain evidence="9">RSVA/Homo sapiens/USA/90E-112-01/1990</strain>
        <strain evidence="7">RSVA/Homo sapiens/USA/90P-147-01/1990</strain>
        <strain evidence="5">RSVA/Homo sapiens/USA/94E-091-01/1994</strain>
        <strain evidence="10">RSVA/Homo sapiens/USA/95P-073-01/1995</strain>
    </source>
</reference>
<evidence type="ECO:0000313" key="13">
    <source>
        <dbReference type="EMBL" id="AMA66659.1"/>
    </source>
</evidence>
<evidence type="ECO:0000313" key="26">
    <source>
        <dbReference type="Proteomes" id="UP000125194"/>
    </source>
</evidence>
<evidence type="ECO:0000313" key="8">
    <source>
        <dbReference type="EMBL" id="AIZ95862.1"/>
    </source>
</evidence>
<dbReference type="EMBL" id="KP258730">
    <property type="protein sequence ID" value="AIZ95862.1"/>
    <property type="molecule type" value="Viral_cRNA"/>
</dbReference>
<gene>
    <name evidence="1" type="primary">M2</name>
    <name evidence="3" type="ORF">DZ88_50538gpM2</name>
    <name evidence="1" type="ORF">DZ88_50540gpM2</name>
    <name evidence="2" type="ORF">DZ88_50545gpM2</name>
    <name evidence="8" type="ORF">MZ07_50684gpM2</name>
    <name evidence="4" type="ORF">MZ07_50686gpM2</name>
    <name evidence="6" type="ORF">MZ07_50687gpM2</name>
    <name evidence="9" type="ORF">MZ07_50691gpM2</name>
    <name evidence="7" type="ORF">MZ07_50693gpM2</name>
    <name evidence="5" type="ORF">MZ07_50704gpM2</name>
    <name evidence="10" type="ORF">MZ07_50707gpM2</name>
    <name evidence="20" type="ORF">MZ07_53504gpM2</name>
    <name evidence="19" type="ORF">MZ07_53505gpM2</name>
    <name evidence="15" type="ORF">MZ07_53512gpM2</name>
    <name evidence="12" type="ORF">MZ07_53513gpM2</name>
    <name evidence="14" type="ORF">MZ07_53524gpM2</name>
    <name evidence="17" type="ORF">MZ07_53559gpM2</name>
    <name evidence="16" type="ORF">MZ07_53560gpM2</name>
    <name evidence="13" type="ORF">MZ07_53562gpM2</name>
    <name evidence="11" type="ORF">MZ07_53574gpM2</name>
    <name evidence="18" type="ORF">MZ07_53575gpM2</name>
</gene>
<evidence type="ECO:0000313" key="6">
    <source>
        <dbReference type="EMBL" id="AIZ95741.1"/>
    </source>
</evidence>
<reference evidence="22 23" key="3">
    <citation type="submission" date="2015-12" db="EMBL/GenBank/DDBJ databases">
        <authorList>
            <person name="Shamseldin A."/>
            <person name="Moawad H."/>
            <person name="Abd El-Rahim W.M."/>
            <person name="Sadowsky M.J."/>
        </authorList>
    </citation>
    <scope>NUCLEOTIDE SEQUENCE [LARGE SCALE GENOMIC DNA]</scope>
    <source>
        <strain evidence="17">RSVA/Homo sapiens/USA/88E-033-01/1988</strain>
        <strain evidence="16">RSVA/Homo sapiens/USA/88E-042-01/1988</strain>
        <strain evidence="20">RSVA/Homo sapiens/USA/88I-095A-01-01/1987</strain>
        <strain evidence="19">RSVA/Homo sapiens/USA/88I-141A-01-01/1987</strain>
        <strain evidence="13">RSVA/Homo sapiens/USA/89E-503-01/1989</strain>
        <strain evidence="15">RSVA/Homo sapiens/USA/92I-050A-01-01/1992</strain>
        <strain evidence="12">RSVA/Homo sapiens/USA/92I-109A-01-01/1992</strain>
        <strain evidence="11">RSVA/Homo sapiens/USA/95P-071-01/1995</strain>
        <strain evidence="18">RSVA/Homo sapiens/USA/95P-326-01/1995</strain>
        <strain evidence="14">RSVA/Homo sapiens/USA/97I-058A-01-01/1997</strain>
    </source>
</reference>
<dbReference type="Proteomes" id="UP000107497">
    <property type="component" value="Genome"/>
</dbReference>
<name>A0A059TDL1_HRSV</name>
<dbReference type="EMBL" id="KJ723489">
    <property type="protein sequence ID" value="AHY21431.1"/>
    <property type="molecule type" value="Viral_cRNA"/>
</dbReference>
<evidence type="ECO:0000313" key="12">
    <source>
        <dbReference type="EMBL" id="AMA66549.1"/>
    </source>
</evidence>
<dbReference type="EMBL" id="KJ723474">
    <property type="protein sequence ID" value="AHY21278.1"/>
    <property type="molecule type" value="Viral_cRNA"/>
</dbReference>
<evidence type="ECO:0000313" key="25">
    <source>
        <dbReference type="Proteomes" id="UP000112280"/>
    </source>
</evidence>
<dbReference type="EMBL" id="KU316174">
    <property type="protein sequence ID" value="AMA67264.1"/>
    <property type="molecule type" value="Viral_cRNA"/>
</dbReference>
<dbReference type="Proteomes" id="UP000151571">
    <property type="component" value="Genome"/>
</dbReference>
<dbReference type="EMBL" id="KU316123">
    <property type="protein sequence ID" value="AMA66703.1"/>
    <property type="molecule type" value="Viral_cRNA"/>
</dbReference>
<evidence type="ECO:0000313" key="4">
    <source>
        <dbReference type="EMBL" id="AIZ95499.1"/>
    </source>
</evidence>
<dbReference type="EMBL" id="KP258744">
    <property type="protein sequence ID" value="AIZ96016.1"/>
    <property type="molecule type" value="Viral_cRNA"/>
</dbReference>
<dbReference type="Proteomes" id="UP000171008">
    <property type="component" value="Genome"/>
</dbReference>
<evidence type="ECO:0000313" key="3">
    <source>
        <dbReference type="EMBL" id="AHY21454.1"/>
    </source>
</evidence>
<dbReference type="Pfam" id="PF07380">
    <property type="entry name" value="Pneumo_M2"/>
    <property type="match status" value="1"/>
</dbReference>
<dbReference type="EMBL" id="KU316164">
    <property type="protein sequence ID" value="AMA67154.1"/>
    <property type="molecule type" value="Viral_cRNA"/>
</dbReference>
<dbReference type="EMBL" id="KU316119">
    <property type="protein sequence ID" value="AMA66659.1"/>
    <property type="molecule type" value="Viral_cRNA"/>
</dbReference>
<dbReference type="Proteomes" id="UP000137337">
    <property type="component" value="Genome"/>
</dbReference>
<dbReference type="Proteomes" id="UP000143862">
    <property type="component" value="Genome"/>
</dbReference>
<evidence type="ECO:0000313" key="17">
    <source>
        <dbReference type="EMBL" id="AMA67132.1"/>
    </source>
</evidence>
<accession>A0A059TDL1</accession>
<evidence type="ECO:0000313" key="20">
    <source>
        <dbReference type="EMBL" id="AMA67264.1"/>
    </source>
</evidence>
<dbReference type="Proteomes" id="UP000169852">
    <property type="component" value="Genome"/>
</dbReference>
<dbReference type="Proteomes" id="UP000138826">
    <property type="component" value="Genome"/>
</dbReference>
<evidence type="ECO:0000313" key="19">
    <source>
        <dbReference type="EMBL" id="AMA67165.1"/>
    </source>
</evidence>
<dbReference type="EMBL" id="KU316162">
    <property type="protein sequence ID" value="AMA67132.1"/>
    <property type="molecule type" value="Viral_cRNA"/>
</dbReference>
<dbReference type="EMBL" id="KJ723491">
    <property type="protein sequence ID" value="AHY21454.1"/>
    <property type="molecule type" value="Viral_cRNA"/>
</dbReference>
<dbReference type="EMBL" id="KP258719">
    <property type="protein sequence ID" value="AIZ95741.1"/>
    <property type="molecule type" value="Viral_cRNA"/>
</dbReference>
<evidence type="ECO:0000313" key="27">
    <source>
        <dbReference type="Proteomes" id="UP000163067"/>
    </source>
</evidence>
<evidence type="ECO:0000313" key="11">
    <source>
        <dbReference type="EMBL" id="AMA66527.1"/>
    </source>
</evidence>
<dbReference type="Proteomes" id="UP000104352">
    <property type="component" value="Genome"/>
</dbReference>
<evidence type="ECO:0000313" key="15">
    <source>
        <dbReference type="EMBL" id="AMA66714.1"/>
    </source>
</evidence>
<reference evidence="21" key="4">
    <citation type="submission" date="2018-01" db="EMBL/GenBank/DDBJ databases">
        <title>RSV Gene Copy Number Patterns Are Virus-Specific and Depend on Gene Start Signal N-phase.</title>
        <authorList>
            <person name="Piedra F.-A."/>
            <person name="Qiu X."/>
            <person name="Avadhanula V."/>
            <person name="Machado A.A."/>
            <person name="Kim D.-K."/>
            <person name="Hixson J."/>
            <person name="Bahl J."/>
            <person name="Piedra P.A."/>
        </authorList>
    </citation>
    <scope>NUCLEOTIDE SEQUENCE</scope>
    <source>
        <strain evidence="21">A-TX-Tracy-1989-WGS</strain>
    </source>
</reference>
<dbReference type="Proteomes" id="UP000125194">
    <property type="component" value="Genome"/>
</dbReference>
<proteinExistence type="predicted"/>
<evidence type="ECO:0000313" key="21">
    <source>
        <dbReference type="EMBL" id="AZQ19612.1"/>
    </source>
</evidence>
<dbReference type="EMBL" id="KP258729">
    <property type="protein sequence ID" value="AIZ95851.1"/>
    <property type="molecule type" value="Viral_cRNA"/>
</dbReference>
<dbReference type="Proteomes" id="UP000112280">
    <property type="component" value="Genome"/>
</dbReference>
<sequence>MTMPKIMILPDKYPCSITSILITSRCRVTMYNQKNTLYFNQNNPNNHIYSLNQTFNEIHWTSQDLIDTIQSFLQHLGITEDIYTIYILVS</sequence>
<dbReference type="EMBL" id="KU316153">
    <property type="protein sequence ID" value="AMA67033.1"/>
    <property type="molecule type" value="Viral_cRNA"/>
</dbReference>
<dbReference type="Proteomes" id="UP000132523">
    <property type="component" value="Genome"/>
</dbReference>
<dbReference type="EMBL" id="KU316124">
    <property type="protein sequence ID" value="AMA66714.1"/>
    <property type="molecule type" value="Viral_cRNA"/>
</dbReference>